<comment type="caution">
    <text evidence="1">The sequence shown here is derived from an EMBL/GenBank/DDBJ whole genome shotgun (WGS) entry which is preliminary data.</text>
</comment>
<gene>
    <name evidence="1" type="ORF">BO222_11470</name>
</gene>
<dbReference type="GeneID" id="82203754"/>
<dbReference type="RefSeq" id="WP_198932079.1">
    <property type="nucleotide sequence ID" value="NZ_MPJW01000245.1"/>
</dbReference>
<evidence type="ECO:0000313" key="1">
    <source>
        <dbReference type="EMBL" id="OLU36915.1"/>
    </source>
</evidence>
<accession>A0A1U7ND97</accession>
<reference evidence="1 2" key="1">
    <citation type="submission" date="2016-11" db="EMBL/GenBank/DDBJ databases">
        <title>Description of two novel members of the family Erysipelotrichaceae: Ileibacterium lipovorans gen. nov., sp. nov. and Dubosiella newyorkensis, gen. nov., sp. nov.</title>
        <authorList>
            <person name="Cox L.M."/>
            <person name="Sohn J."/>
            <person name="Tyrrell K.L."/>
            <person name="Citron D.M."/>
            <person name="Lawson P.A."/>
            <person name="Patel N.B."/>
            <person name="Iizumi T."/>
            <person name="Perez-Perez G.I."/>
            <person name="Goldstein E.J."/>
            <person name="Blaser M.J."/>
        </authorList>
    </citation>
    <scope>NUCLEOTIDE SEQUENCE [LARGE SCALE GENOMIC DNA]</scope>
    <source>
        <strain evidence="1 2">NYU-BL-A3</strain>
    </source>
</reference>
<dbReference type="AlphaFoldDB" id="A0A1U7ND97"/>
<keyword evidence="2" id="KW-1185">Reference proteome</keyword>
<dbReference type="NCBIfam" id="NF047593">
    <property type="entry name" value="IS66_ISAeme5_TnpA"/>
    <property type="match status" value="1"/>
</dbReference>
<proteinExistence type="predicted"/>
<feature type="non-terminal residue" evidence="1">
    <location>
        <position position="96"/>
    </location>
</feature>
<sequence length="96" mass="10908">MHNYLFSKSRELNQEQWMNLVDQYQVSGLTQAGFCVQNGLALSTFQYWRRKAAAVSPASAALEFVEIDRTVFLDLEGSDESPKPVIEITDSDRSFN</sequence>
<protein>
    <submittedName>
        <fullName evidence="1">Uncharacterized protein</fullName>
    </submittedName>
</protein>
<dbReference type="EMBL" id="MPJW01000245">
    <property type="protein sequence ID" value="OLU36915.1"/>
    <property type="molecule type" value="Genomic_DNA"/>
</dbReference>
<name>A0A1U7ND97_9FIRM</name>
<organism evidence="1 2">
    <name type="scientific">Ileibacterium valens</name>
    <dbReference type="NCBI Taxonomy" id="1862668"/>
    <lineage>
        <taxon>Bacteria</taxon>
        <taxon>Bacillati</taxon>
        <taxon>Bacillota</taxon>
        <taxon>Erysipelotrichia</taxon>
        <taxon>Erysipelotrichales</taxon>
        <taxon>Erysipelotrichaceae</taxon>
        <taxon>Ileibacterium</taxon>
    </lineage>
</organism>
<dbReference type="Proteomes" id="UP000186341">
    <property type="component" value="Unassembled WGS sequence"/>
</dbReference>
<evidence type="ECO:0000313" key="2">
    <source>
        <dbReference type="Proteomes" id="UP000186341"/>
    </source>
</evidence>